<dbReference type="InterPro" id="IPR006121">
    <property type="entry name" value="HMA_dom"/>
</dbReference>
<accession>A0A1F5KGP3</accession>
<dbReference type="Gene3D" id="3.30.70.100">
    <property type="match status" value="1"/>
</dbReference>
<dbReference type="AlphaFoldDB" id="A0A1F5KGP3"/>
<evidence type="ECO:0000313" key="3">
    <source>
        <dbReference type="Proteomes" id="UP000177328"/>
    </source>
</evidence>
<evidence type="ECO:0000259" key="1">
    <source>
        <dbReference type="PROSITE" id="PS50846"/>
    </source>
</evidence>
<dbReference type="CDD" id="cd00371">
    <property type="entry name" value="HMA"/>
    <property type="match status" value="1"/>
</dbReference>
<dbReference type="PROSITE" id="PS50846">
    <property type="entry name" value="HMA_2"/>
    <property type="match status" value="1"/>
</dbReference>
<protein>
    <recommendedName>
        <fullName evidence="1">HMA domain-containing protein</fullName>
    </recommendedName>
</protein>
<dbReference type="Proteomes" id="UP000177328">
    <property type="component" value="Unassembled WGS sequence"/>
</dbReference>
<comment type="caution">
    <text evidence="2">The sequence shown here is derived from an EMBL/GenBank/DDBJ whole genome shotgun (WGS) entry which is preliminary data.</text>
</comment>
<feature type="domain" description="HMA" evidence="1">
    <location>
        <begin position="1"/>
        <end position="58"/>
    </location>
</feature>
<proteinExistence type="predicted"/>
<dbReference type="SUPFAM" id="SSF55008">
    <property type="entry name" value="HMA, heavy metal-associated domain"/>
    <property type="match status" value="1"/>
</dbReference>
<dbReference type="Pfam" id="PF00403">
    <property type="entry name" value="HMA"/>
    <property type="match status" value="1"/>
</dbReference>
<gene>
    <name evidence="2" type="ORF">A3D25_03525</name>
</gene>
<name>A0A1F5KGP3_9BACT</name>
<dbReference type="GO" id="GO:0046872">
    <property type="term" value="F:metal ion binding"/>
    <property type="evidence" value="ECO:0007669"/>
    <property type="project" value="InterPro"/>
</dbReference>
<evidence type="ECO:0000313" key="2">
    <source>
        <dbReference type="EMBL" id="OGE39781.1"/>
    </source>
</evidence>
<dbReference type="EMBL" id="MFDD01000015">
    <property type="protein sequence ID" value="OGE39781.1"/>
    <property type="molecule type" value="Genomic_DNA"/>
</dbReference>
<sequence length="60" mass="6683">MHCSSCAMSIDFDLEDLEGVKVAQTNFAKQETEVEVDTEKVTDKDIIETIKKTGYTAILV</sequence>
<organism evidence="2 3">
    <name type="scientific">Candidatus Daviesbacteria bacterium RIFCSPHIGHO2_02_FULL_43_12</name>
    <dbReference type="NCBI Taxonomy" id="1797776"/>
    <lineage>
        <taxon>Bacteria</taxon>
        <taxon>Candidatus Daviesiibacteriota</taxon>
    </lineage>
</organism>
<reference evidence="2 3" key="1">
    <citation type="journal article" date="2016" name="Nat. Commun.">
        <title>Thousands of microbial genomes shed light on interconnected biogeochemical processes in an aquifer system.</title>
        <authorList>
            <person name="Anantharaman K."/>
            <person name="Brown C.T."/>
            <person name="Hug L.A."/>
            <person name="Sharon I."/>
            <person name="Castelle C.J."/>
            <person name="Probst A.J."/>
            <person name="Thomas B.C."/>
            <person name="Singh A."/>
            <person name="Wilkins M.J."/>
            <person name="Karaoz U."/>
            <person name="Brodie E.L."/>
            <person name="Williams K.H."/>
            <person name="Hubbard S.S."/>
            <person name="Banfield J.F."/>
        </authorList>
    </citation>
    <scope>NUCLEOTIDE SEQUENCE [LARGE SCALE GENOMIC DNA]</scope>
</reference>
<dbReference type="InterPro" id="IPR036163">
    <property type="entry name" value="HMA_dom_sf"/>
</dbReference>